<gene>
    <name evidence="1" type="ORF">NM688_g5510</name>
</gene>
<protein>
    <submittedName>
        <fullName evidence="1">Uncharacterized protein</fullName>
    </submittedName>
</protein>
<accession>A0ACC1SUA1</accession>
<name>A0ACC1SUA1_9APHY</name>
<proteinExistence type="predicted"/>
<organism evidence="1 2">
    <name type="scientific">Phlebia brevispora</name>
    <dbReference type="NCBI Taxonomy" id="194682"/>
    <lineage>
        <taxon>Eukaryota</taxon>
        <taxon>Fungi</taxon>
        <taxon>Dikarya</taxon>
        <taxon>Basidiomycota</taxon>
        <taxon>Agaricomycotina</taxon>
        <taxon>Agaricomycetes</taxon>
        <taxon>Polyporales</taxon>
        <taxon>Meruliaceae</taxon>
        <taxon>Phlebia</taxon>
    </lineage>
</organism>
<keyword evidence="2" id="KW-1185">Reference proteome</keyword>
<comment type="caution">
    <text evidence="1">The sequence shown here is derived from an EMBL/GenBank/DDBJ whole genome shotgun (WGS) entry which is preliminary data.</text>
</comment>
<sequence>MSPLYDQVKRALASITRVTSRARSSTPIRALGEPDSMALPLELVLHVLSFITSPLEAGISAGNWNVTELYNKDERRSQDMLLACSRVCRTWRQLTLPYLYSTVAMYYDPRRKHSFRTVHRYYRSLEDFVTFLSVFPGIQRHIRELRLALSEDDCGGDIDPTTFAATRRHYCNLNLLAERFLKETLLVRWIDWKSRTLIQSPTG</sequence>
<evidence type="ECO:0000313" key="1">
    <source>
        <dbReference type="EMBL" id="KAJ3546520.1"/>
    </source>
</evidence>
<dbReference type="EMBL" id="JANHOG010001021">
    <property type="protein sequence ID" value="KAJ3546520.1"/>
    <property type="molecule type" value="Genomic_DNA"/>
</dbReference>
<reference evidence="1" key="1">
    <citation type="submission" date="2022-07" db="EMBL/GenBank/DDBJ databases">
        <title>Genome Sequence of Phlebia brevispora.</title>
        <authorList>
            <person name="Buettner E."/>
        </authorList>
    </citation>
    <scope>NUCLEOTIDE SEQUENCE</scope>
    <source>
        <strain evidence="1">MPL23</strain>
    </source>
</reference>
<evidence type="ECO:0000313" key="2">
    <source>
        <dbReference type="Proteomes" id="UP001148662"/>
    </source>
</evidence>
<dbReference type="Proteomes" id="UP001148662">
    <property type="component" value="Unassembled WGS sequence"/>
</dbReference>